<dbReference type="InterPro" id="IPR013616">
    <property type="entry name" value="Chitin_synth_N"/>
</dbReference>
<reference evidence="16 17" key="1">
    <citation type="submission" date="2014-04" db="EMBL/GenBank/DDBJ databases">
        <authorList>
            <consortium name="DOE Joint Genome Institute"/>
            <person name="Kuo A."/>
            <person name="Ruytinx J."/>
            <person name="Rineau F."/>
            <person name="Colpaert J."/>
            <person name="Kohler A."/>
            <person name="Nagy L.G."/>
            <person name="Floudas D."/>
            <person name="Copeland A."/>
            <person name="Barry K.W."/>
            <person name="Cichocki N."/>
            <person name="Veneault-Fourrey C."/>
            <person name="LaButti K."/>
            <person name="Lindquist E.A."/>
            <person name="Lipzen A."/>
            <person name="Lundell T."/>
            <person name="Morin E."/>
            <person name="Murat C."/>
            <person name="Sun H."/>
            <person name="Tunlid A."/>
            <person name="Henrissat B."/>
            <person name="Grigoriev I.V."/>
            <person name="Hibbett D.S."/>
            <person name="Martin F."/>
            <person name="Nordberg H.P."/>
            <person name="Cantor M.N."/>
            <person name="Hua S.X."/>
        </authorList>
    </citation>
    <scope>NUCLEOTIDE SEQUENCE [LARGE SCALE GENOMIC DNA]</scope>
    <source>
        <strain evidence="16 17">UH-Slu-Lm8-n1</strain>
    </source>
</reference>
<feature type="compositionally biased region" description="Polar residues" evidence="14">
    <location>
        <begin position="1"/>
        <end position="11"/>
    </location>
</feature>
<name>A0A0D0AF34_9AGAM</name>
<keyword evidence="5 13" id="KW-0808">Transferase</keyword>
<dbReference type="InParanoid" id="A0A0D0AF34"/>
<comment type="similarity">
    <text evidence="11">Belongs to the chitin synthase family. Class III subfamily.</text>
</comment>
<evidence type="ECO:0000256" key="14">
    <source>
        <dbReference type="SAM" id="MobiDB-lite"/>
    </source>
</evidence>
<dbReference type="PANTHER" id="PTHR22914:SF11">
    <property type="entry name" value="CHITIN SYNTHASE B"/>
    <property type="match status" value="1"/>
</dbReference>
<keyword evidence="6 13" id="KW-0812">Transmembrane</keyword>
<gene>
    <name evidence="16" type="ORF">CY34DRAFT_797613</name>
</gene>
<dbReference type="InterPro" id="IPR004835">
    <property type="entry name" value="Chitin_synth"/>
</dbReference>
<dbReference type="EC" id="2.4.1.16" evidence="2 13"/>
<comment type="subcellular location">
    <subcellularLocation>
        <location evidence="1 13">Cell membrane</location>
        <topology evidence="1 13">Multi-pass membrane protein</topology>
    </subcellularLocation>
</comment>
<comment type="function">
    <text evidence="10 13">Polymerizes chitin, a structural polymer of the cell wall and septum, by transferring the sugar moiety of UDP-GlcNAc to the non-reducing end of the growing chitin polymer.</text>
</comment>
<feature type="transmembrane region" description="Helical" evidence="13">
    <location>
        <begin position="852"/>
        <end position="876"/>
    </location>
</feature>
<dbReference type="GO" id="GO:0005886">
    <property type="term" value="C:plasma membrane"/>
    <property type="evidence" value="ECO:0007669"/>
    <property type="project" value="UniProtKB-SubCell"/>
</dbReference>
<evidence type="ECO:0000256" key="1">
    <source>
        <dbReference type="ARBA" id="ARBA00004651"/>
    </source>
</evidence>
<evidence type="ECO:0000259" key="15">
    <source>
        <dbReference type="Pfam" id="PF08407"/>
    </source>
</evidence>
<keyword evidence="4 13" id="KW-0328">Glycosyltransferase</keyword>
<dbReference type="OrthoDB" id="26569at2759"/>
<keyword evidence="7 13" id="KW-1133">Transmembrane helix</keyword>
<keyword evidence="8 13" id="KW-0472">Membrane</keyword>
<evidence type="ECO:0000256" key="4">
    <source>
        <dbReference type="ARBA" id="ARBA00022676"/>
    </source>
</evidence>
<evidence type="ECO:0000256" key="13">
    <source>
        <dbReference type="RuleBase" id="RU366040"/>
    </source>
</evidence>
<evidence type="ECO:0000256" key="10">
    <source>
        <dbReference type="ARBA" id="ARBA00024009"/>
    </source>
</evidence>
<dbReference type="SUPFAM" id="SSF53448">
    <property type="entry name" value="Nucleotide-diphospho-sugar transferases"/>
    <property type="match status" value="1"/>
</dbReference>
<dbReference type="CDD" id="cd04190">
    <property type="entry name" value="Chitin_synth_C"/>
    <property type="match status" value="1"/>
</dbReference>
<evidence type="ECO:0000256" key="3">
    <source>
        <dbReference type="ARBA" id="ARBA00022475"/>
    </source>
</evidence>
<dbReference type="Proteomes" id="UP000054485">
    <property type="component" value="Unassembled WGS sequence"/>
</dbReference>
<feature type="domain" description="Chitin synthase N-terminal" evidence="15">
    <location>
        <begin position="121"/>
        <end position="190"/>
    </location>
</feature>
<dbReference type="InterPro" id="IPR029044">
    <property type="entry name" value="Nucleotide-diphossugar_trans"/>
</dbReference>
<evidence type="ECO:0000256" key="2">
    <source>
        <dbReference type="ARBA" id="ARBA00012543"/>
    </source>
</evidence>
<proteinExistence type="inferred from homology"/>
<dbReference type="GO" id="GO:0004100">
    <property type="term" value="F:chitin synthase activity"/>
    <property type="evidence" value="ECO:0007669"/>
    <property type="project" value="UniProtKB-UniRule"/>
</dbReference>
<dbReference type="STRING" id="930992.A0A0D0AF34"/>
<protein>
    <recommendedName>
        <fullName evidence="2 13">Chitin synthase</fullName>
        <ecNumber evidence="2 13">2.4.1.16</ecNumber>
    </recommendedName>
</protein>
<dbReference type="PANTHER" id="PTHR22914">
    <property type="entry name" value="CHITIN SYNTHASE"/>
    <property type="match status" value="1"/>
</dbReference>
<evidence type="ECO:0000256" key="7">
    <source>
        <dbReference type="ARBA" id="ARBA00022989"/>
    </source>
</evidence>
<evidence type="ECO:0000256" key="8">
    <source>
        <dbReference type="ARBA" id="ARBA00023136"/>
    </source>
</evidence>
<feature type="transmembrane region" description="Helical" evidence="13">
    <location>
        <begin position="557"/>
        <end position="581"/>
    </location>
</feature>
<evidence type="ECO:0000256" key="5">
    <source>
        <dbReference type="ARBA" id="ARBA00022679"/>
    </source>
</evidence>
<dbReference type="AlphaFoldDB" id="A0A0D0AF34"/>
<keyword evidence="9 13" id="KW-0961">Cell wall biogenesis/degradation</keyword>
<keyword evidence="17" id="KW-1185">Reference proteome</keyword>
<evidence type="ECO:0000256" key="6">
    <source>
        <dbReference type="ARBA" id="ARBA00022692"/>
    </source>
</evidence>
<accession>A0A0D0AF34</accession>
<feature type="compositionally biased region" description="Polar residues" evidence="14">
    <location>
        <begin position="36"/>
        <end position="47"/>
    </location>
</feature>
<dbReference type="GO" id="GO:0006031">
    <property type="term" value="P:chitin biosynthetic process"/>
    <property type="evidence" value="ECO:0007669"/>
    <property type="project" value="UniProtKB-UniRule"/>
</dbReference>
<evidence type="ECO:0000256" key="12">
    <source>
        <dbReference type="ARBA" id="ARBA00048014"/>
    </source>
</evidence>
<feature type="transmembrane region" description="Helical" evidence="13">
    <location>
        <begin position="601"/>
        <end position="619"/>
    </location>
</feature>
<dbReference type="Pfam" id="PF08407">
    <property type="entry name" value="Chitin_synth_1N"/>
    <property type="match status" value="1"/>
</dbReference>
<evidence type="ECO:0000256" key="11">
    <source>
        <dbReference type="ARBA" id="ARBA00038055"/>
    </source>
</evidence>
<dbReference type="EMBL" id="KN835135">
    <property type="protein sequence ID" value="KIK48830.1"/>
    <property type="molecule type" value="Genomic_DNA"/>
</dbReference>
<feature type="region of interest" description="Disordered" evidence="14">
    <location>
        <begin position="1"/>
        <end position="49"/>
    </location>
</feature>
<feature type="transmembrane region" description="Helical" evidence="13">
    <location>
        <begin position="812"/>
        <end position="832"/>
    </location>
</feature>
<feature type="transmembrane region" description="Helical" evidence="13">
    <location>
        <begin position="631"/>
        <end position="650"/>
    </location>
</feature>
<evidence type="ECO:0000313" key="16">
    <source>
        <dbReference type="EMBL" id="KIK48830.1"/>
    </source>
</evidence>
<dbReference type="GO" id="GO:0071555">
    <property type="term" value="P:cell wall organization"/>
    <property type="evidence" value="ECO:0007669"/>
    <property type="project" value="UniProtKB-KW"/>
</dbReference>
<keyword evidence="3 13" id="KW-1003">Cell membrane</keyword>
<comment type="catalytic activity">
    <reaction evidence="12 13">
        <text>[(1-&gt;4)-N-acetyl-beta-D-glucosaminyl](n) + UDP-N-acetyl-alpha-D-glucosamine = [(1-&gt;4)-N-acetyl-beta-D-glucosaminyl](n+1) + UDP + H(+)</text>
        <dbReference type="Rhea" id="RHEA:16637"/>
        <dbReference type="Rhea" id="RHEA-COMP:9593"/>
        <dbReference type="Rhea" id="RHEA-COMP:9595"/>
        <dbReference type="ChEBI" id="CHEBI:15378"/>
        <dbReference type="ChEBI" id="CHEBI:17029"/>
        <dbReference type="ChEBI" id="CHEBI:57705"/>
        <dbReference type="ChEBI" id="CHEBI:58223"/>
        <dbReference type="EC" id="2.4.1.16"/>
    </reaction>
</comment>
<organism evidence="16 17">
    <name type="scientific">Suillus luteus UH-Slu-Lm8-n1</name>
    <dbReference type="NCBI Taxonomy" id="930992"/>
    <lineage>
        <taxon>Eukaryota</taxon>
        <taxon>Fungi</taxon>
        <taxon>Dikarya</taxon>
        <taxon>Basidiomycota</taxon>
        <taxon>Agaricomycotina</taxon>
        <taxon>Agaricomycetes</taxon>
        <taxon>Agaricomycetidae</taxon>
        <taxon>Boletales</taxon>
        <taxon>Suillineae</taxon>
        <taxon>Suillaceae</taxon>
        <taxon>Suillus</taxon>
    </lineage>
</organism>
<sequence>MTSPRPRNEQLSGDPFADRPRQTHFQEPAPRVYDSASGSPFESTTTLPREFGANYVDEDYAEKLPLTGGDSYNPGGFYPPGPVDPSAYGDPYARPMSTTSSSTNGVDTAWRRRQTIKRGVTRKVKLTKGNFITEYPVPTPVHSAIEAKYAATNSTEFSHMRYSAATCDPDDFTEANGWSLRTKNYGRQTDLLIAVTSYNEDKTLYARTLHGVMLNIRDICKTKQSKYWRRAAEEGMPGWQRITVALIVDGLEPMDKSVLDILATVGVYQDGVMKKQVDGKDTVAHIFEYTTQLSVDAKPQLVLPHENDPNNLVPVQIIFVLKAKNQKKINSHRWLFNAIGKILEPQICVLIDAGTKPGHKSIYYLWEAFYNDAHLGGCCGEIHAMIEGGRKLLNPLVAAQNFEYKMSNILDKPLESSFGYVSVLPGAFSAYRFRAILGRPLEQYFHGDHSLADRLGPKGIYGMNIFTKNMFLAEDRILCFELVAKAGDRWTLTYVKPSKAETDVPESAVELIGQRRRWLNGSFAASVYALVNFFQLYRSGHGIIRMFFFHVQALYNIFSLIFSWFALANIWLTFSIIIDLLPSQNIIIFGTADVTHWVNLVFKWIYLAFLALQFVLALGNRPKGERTAYAITLWVYAFLAVYLLVCSFWLTGKAFANIPNELKNKTVTQVILTFFTPPVGALIAAMVSTFGIYLIASFLYRDPWHIFSSFFQYLCLAPSFTNVLNVYAFCNLHDVSWGTKGSDKAEALPSISSSKTKDADSPVVEDTHRIQEDVDAAFKETVTRAVTKIDVKEVIEKPTMDDQNKTFRTRLVAFWMLTNAGLAVAIENINGLTSVQDAALDQAELQTKQNTYFAVILYSTFVLAAVRFTGCLFYWFRRNLFRCCRRN</sequence>
<evidence type="ECO:0000313" key="17">
    <source>
        <dbReference type="Proteomes" id="UP000054485"/>
    </source>
</evidence>
<evidence type="ECO:0000256" key="9">
    <source>
        <dbReference type="ARBA" id="ARBA00023316"/>
    </source>
</evidence>
<reference evidence="17" key="2">
    <citation type="submission" date="2015-01" db="EMBL/GenBank/DDBJ databases">
        <title>Evolutionary Origins and Diversification of the Mycorrhizal Mutualists.</title>
        <authorList>
            <consortium name="DOE Joint Genome Institute"/>
            <consortium name="Mycorrhizal Genomics Consortium"/>
            <person name="Kohler A."/>
            <person name="Kuo A."/>
            <person name="Nagy L.G."/>
            <person name="Floudas D."/>
            <person name="Copeland A."/>
            <person name="Barry K.W."/>
            <person name="Cichocki N."/>
            <person name="Veneault-Fourrey C."/>
            <person name="LaButti K."/>
            <person name="Lindquist E.A."/>
            <person name="Lipzen A."/>
            <person name="Lundell T."/>
            <person name="Morin E."/>
            <person name="Murat C."/>
            <person name="Riley R."/>
            <person name="Ohm R."/>
            <person name="Sun H."/>
            <person name="Tunlid A."/>
            <person name="Henrissat B."/>
            <person name="Grigoriev I.V."/>
            <person name="Hibbett D.S."/>
            <person name="Martin F."/>
        </authorList>
    </citation>
    <scope>NUCLEOTIDE SEQUENCE [LARGE SCALE GENOMIC DNA]</scope>
    <source>
        <strain evidence="17">UH-Slu-Lm8-n1</strain>
    </source>
</reference>
<dbReference type="Pfam" id="PF01644">
    <property type="entry name" value="Chitin_synth_1"/>
    <property type="match status" value="1"/>
</dbReference>
<feature type="transmembrane region" description="Helical" evidence="13">
    <location>
        <begin position="670"/>
        <end position="700"/>
    </location>
</feature>
<dbReference type="HOGENOM" id="CLU_004760_3_1_1"/>
<dbReference type="GO" id="GO:0030428">
    <property type="term" value="C:cell septum"/>
    <property type="evidence" value="ECO:0007669"/>
    <property type="project" value="TreeGrafter"/>
</dbReference>